<dbReference type="Proteomes" id="UP000515150">
    <property type="component" value="Chromosome 16"/>
</dbReference>
<protein>
    <submittedName>
        <fullName evidence="3">Uncharacterized protein LOC121201709</fullName>
    </submittedName>
</protein>
<evidence type="ECO:0000313" key="3">
    <source>
        <dbReference type="RefSeq" id="XP_040923721.2"/>
    </source>
</evidence>
<dbReference type="PANTHER" id="PTHR31025:SF9">
    <property type="entry name" value="SI:DKEY-286J15.1"/>
    <property type="match status" value="1"/>
</dbReference>
<name>A0A8M1H3L2_BETSP</name>
<reference evidence="3" key="1">
    <citation type="submission" date="2025-08" db="UniProtKB">
        <authorList>
            <consortium name="RefSeq"/>
        </authorList>
    </citation>
    <scope>IDENTIFICATION</scope>
</reference>
<dbReference type="RefSeq" id="XP_040923721.2">
    <property type="nucleotide sequence ID" value="XM_041067787.2"/>
</dbReference>
<feature type="compositionally biased region" description="Polar residues" evidence="1">
    <location>
        <begin position="80"/>
        <end position="97"/>
    </location>
</feature>
<dbReference type="PANTHER" id="PTHR31025">
    <property type="entry name" value="SI:CH211-196P9.1-RELATED"/>
    <property type="match status" value="1"/>
</dbReference>
<sequence>MTNMISIARATEDPRYPTKHEVNIMAKRLVEYYPMIKDRSSKSEWEHVAKKLMKRLSNVKSPRMYKGPPSKKPRQDVEVSVSSTEYDGDSSASTITLERSPVSPKGIPVSHRTSTPMQNQDSSDEAADCVDSQKTQARHYRTLQEMYKSKKPNKAAVTHLLNLEFESRRRFIVSDVLKEHDRPTKVLEAYPCFRELDHVSNDGPIQSTFPSKASGQCFSDIFTSVSESIFQVLDELQRVIQPTNFQYIYEMKNRWETFYSKVQFYGVMKKAMKPPKTLNGVEHVTAVFRALPLLFPSSTMPPKKVGLSSEALFHVLQTSEDPDTYLQQRSLTSPVLLVSDGNCMIAVGNMAVTTFNLERLKEGLLYLMAYYYALHLTYPKCISTLLSVVQTEILQDSIHEHDLTPSYKKAIGEWKSFIQ</sequence>
<dbReference type="AlphaFoldDB" id="A0A8M1H3L2"/>
<keyword evidence="2" id="KW-1185">Reference proteome</keyword>
<feature type="compositionally biased region" description="Polar residues" evidence="1">
    <location>
        <begin position="111"/>
        <end position="121"/>
    </location>
</feature>
<dbReference type="OrthoDB" id="8962263at2759"/>
<proteinExistence type="predicted"/>
<evidence type="ECO:0000313" key="2">
    <source>
        <dbReference type="Proteomes" id="UP000515150"/>
    </source>
</evidence>
<gene>
    <name evidence="3" type="primary">LOC121201709</name>
</gene>
<dbReference type="GeneID" id="121201709"/>
<evidence type="ECO:0000256" key="1">
    <source>
        <dbReference type="SAM" id="MobiDB-lite"/>
    </source>
</evidence>
<feature type="region of interest" description="Disordered" evidence="1">
    <location>
        <begin position="59"/>
        <end position="134"/>
    </location>
</feature>
<dbReference type="KEGG" id="bspl:121201709"/>
<accession>A0A8M1H3L2</accession>
<organism evidence="2 3">
    <name type="scientific">Betta splendens</name>
    <name type="common">Siamese fighting fish</name>
    <dbReference type="NCBI Taxonomy" id="158456"/>
    <lineage>
        <taxon>Eukaryota</taxon>
        <taxon>Metazoa</taxon>
        <taxon>Chordata</taxon>
        <taxon>Craniata</taxon>
        <taxon>Vertebrata</taxon>
        <taxon>Euteleostomi</taxon>
        <taxon>Actinopterygii</taxon>
        <taxon>Neopterygii</taxon>
        <taxon>Teleostei</taxon>
        <taxon>Neoteleostei</taxon>
        <taxon>Acanthomorphata</taxon>
        <taxon>Anabantaria</taxon>
        <taxon>Anabantiformes</taxon>
        <taxon>Anabantoidei</taxon>
        <taxon>Osphronemidae</taxon>
        <taxon>Betta</taxon>
    </lineage>
</organism>